<accession>A0A238BY74</accession>
<reference evidence="1 2" key="1">
    <citation type="submission" date="2015-12" db="EMBL/GenBank/DDBJ databases">
        <title>Draft genome of the nematode, Onchocerca flexuosa.</title>
        <authorList>
            <person name="Mitreva M."/>
        </authorList>
    </citation>
    <scope>NUCLEOTIDE SEQUENCE [LARGE SCALE GENOMIC DNA]</scope>
    <source>
        <strain evidence="1">Red Deer</strain>
    </source>
</reference>
<evidence type="ECO:0000313" key="2">
    <source>
        <dbReference type="Proteomes" id="UP000242913"/>
    </source>
</evidence>
<dbReference type="Proteomes" id="UP000242913">
    <property type="component" value="Unassembled WGS sequence"/>
</dbReference>
<gene>
    <name evidence="1" type="ORF">X798_02807</name>
</gene>
<proteinExistence type="predicted"/>
<keyword evidence="2" id="KW-1185">Reference proteome</keyword>
<sequence length="66" mass="7838">MNHNFPCECHSHDPKAATSDDLKLSINRQNRWWRSKSLFIFVLHFRGTSKCASIFDGLYRNCEFFL</sequence>
<evidence type="ECO:0000313" key="1">
    <source>
        <dbReference type="EMBL" id="OZC10217.1"/>
    </source>
</evidence>
<name>A0A238BY74_9BILA</name>
<protein>
    <submittedName>
        <fullName evidence="1">Uncharacterized protein</fullName>
    </submittedName>
</protein>
<dbReference type="EMBL" id="KZ269988">
    <property type="protein sequence ID" value="OZC10217.1"/>
    <property type="molecule type" value="Genomic_DNA"/>
</dbReference>
<dbReference type="AlphaFoldDB" id="A0A238BY74"/>
<organism evidence="1 2">
    <name type="scientific">Onchocerca flexuosa</name>
    <dbReference type="NCBI Taxonomy" id="387005"/>
    <lineage>
        <taxon>Eukaryota</taxon>
        <taxon>Metazoa</taxon>
        <taxon>Ecdysozoa</taxon>
        <taxon>Nematoda</taxon>
        <taxon>Chromadorea</taxon>
        <taxon>Rhabditida</taxon>
        <taxon>Spirurina</taxon>
        <taxon>Spiruromorpha</taxon>
        <taxon>Filarioidea</taxon>
        <taxon>Onchocercidae</taxon>
        <taxon>Onchocerca</taxon>
    </lineage>
</organism>